<comment type="caution">
    <text evidence="2">The sequence shown here is derived from an EMBL/GenBank/DDBJ whole genome shotgun (WGS) entry which is preliminary data.</text>
</comment>
<proteinExistence type="predicted"/>
<accession>A0A433DLW0</accession>
<reference evidence="2 3" key="1">
    <citation type="journal article" date="2018" name="New Phytol.">
        <title>Phylogenomics of Endogonaceae and evolution of mycorrhizas within Mucoromycota.</title>
        <authorList>
            <person name="Chang Y."/>
            <person name="Desiro A."/>
            <person name="Na H."/>
            <person name="Sandor L."/>
            <person name="Lipzen A."/>
            <person name="Clum A."/>
            <person name="Barry K."/>
            <person name="Grigoriev I.V."/>
            <person name="Martin F.M."/>
            <person name="Stajich J.E."/>
            <person name="Smith M.E."/>
            <person name="Bonito G."/>
            <person name="Spatafora J.W."/>
        </authorList>
    </citation>
    <scope>NUCLEOTIDE SEQUENCE [LARGE SCALE GENOMIC DNA]</scope>
    <source>
        <strain evidence="2 3">GMNB39</strain>
    </source>
</reference>
<keyword evidence="1" id="KW-0472">Membrane</keyword>
<sequence length="442" mass="49965">HSTPLHSTPLHSTPLHSTPLHSTPLSSTPFQLISSLSRQQTMRDSRSSFPLELVLFVLEHLAIDNSPRRPILSLLLINKLCYRYLFSRIYQNVRLSSWQQYRSFFSQDRHLITHNLRHLNVEGTISWSVKMLADAMANASNLTSLTLRAVLSRSLSNDFHKLLSSLPEPQNLKALTITAATSDYNPAFMQQEVLRKVATFQNLRLLHLGGSYRDSSDSNADALIRLSSTLAGQHPQQLRALLLTDNDTLNEHAIFRIVDNLAPMLKYLALSGTRITGPALECLADRLLKLDALAVGGCNEITTKDVECFIKDNLKCNITRTEKEPLEVYVDLVAVALGYYCLVHGTSSENCAKHEVGRTGSIWSILLRLRQKAGKREGFCLMSLFYFFLYFVRLLIYLYFFLYINATFSATYLHSSHRKHRTRFTAAELPTPVNGVIPLANL</sequence>
<evidence type="ECO:0000313" key="2">
    <source>
        <dbReference type="EMBL" id="RUP51843.1"/>
    </source>
</evidence>
<dbReference type="InterPro" id="IPR032675">
    <property type="entry name" value="LRR_dom_sf"/>
</dbReference>
<name>A0A433DLW0_9FUNG</name>
<dbReference type="Gene3D" id="3.80.10.10">
    <property type="entry name" value="Ribonuclease Inhibitor"/>
    <property type="match status" value="1"/>
</dbReference>
<feature type="transmembrane region" description="Helical" evidence="1">
    <location>
        <begin position="384"/>
        <end position="413"/>
    </location>
</feature>
<dbReference type="EMBL" id="RBNI01000402">
    <property type="protein sequence ID" value="RUP51843.1"/>
    <property type="molecule type" value="Genomic_DNA"/>
</dbReference>
<feature type="non-terminal residue" evidence="2">
    <location>
        <position position="442"/>
    </location>
</feature>
<dbReference type="Proteomes" id="UP000268093">
    <property type="component" value="Unassembled WGS sequence"/>
</dbReference>
<evidence type="ECO:0000256" key="1">
    <source>
        <dbReference type="SAM" id="Phobius"/>
    </source>
</evidence>
<gene>
    <name evidence="2" type="ORF">BC936DRAFT_145246</name>
</gene>
<keyword evidence="1" id="KW-0812">Transmembrane</keyword>
<keyword evidence="3" id="KW-1185">Reference proteome</keyword>
<protein>
    <submittedName>
        <fullName evidence="2">Uncharacterized protein</fullName>
    </submittedName>
</protein>
<dbReference type="SUPFAM" id="SSF52047">
    <property type="entry name" value="RNI-like"/>
    <property type="match status" value="1"/>
</dbReference>
<evidence type="ECO:0000313" key="3">
    <source>
        <dbReference type="Proteomes" id="UP000268093"/>
    </source>
</evidence>
<organism evidence="2 3">
    <name type="scientific">Jimgerdemannia flammicorona</name>
    <dbReference type="NCBI Taxonomy" id="994334"/>
    <lineage>
        <taxon>Eukaryota</taxon>
        <taxon>Fungi</taxon>
        <taxon>Fungi incertae sedis</taxon>
        <taxon>Mucoromycota</taxon>
        <taxon>Mucoromycotina</taxon>
        <taxon>Endogonomycetes</taxon>
        <taxon>Endogonales</taxon>
        <taxon>Endogonaceae</taxon>
        <taxon>Jimgerdemannia</taxon>
    </lineage>
</organism>
<keyword evidence="1" id="KW-1133">Transmembrane helix</keyword>
<dbReference type="AlphaFoldDB" id="A0A433DLW0"/>
<feature type="non-terminal residue" evidence="2">
    <location>
        <position position="1"/>
    </location>
</feature>